<name>A0A6G0RXU9_9STRA</name>
<dbReference type="EMBL" id="QXFY01000460">
    <property type="protein sequence ID" value="KAE9343710.1"/>
    <property type="molecule type" value="Genomic_DNA"/>
</dbReference>
<dbReference type="Proteomes" id="UP000486351">
    <property type="component" value="Unassembled WGS sequence"/>
</dbReference>
<feature type="chain" id="PRO_5026060867" description="Secreted protein" evidence="1">
    <location>
        <begin position="20"/>
        <end position="66"/>
    </location>
</feature>
<keyword evidence="1" id="KW-0732">Signal</keyword>
<sequence>MATLLALINISGATKLVLCLNAPFCDFQGESATLHWIAFCIGRFWGEALLPPNLESRFCVGSVNFG</sequence>
<gene>
    <name evidence="2" type="ORF">PF008_g9558</name>
</gene>
<dbReference type="AlphaFoldDB" id="A0A6G0RXU9"/>
<accession>A0A6G0RXU9</accession>
<proteinExistence type="predicted"/>
<organism evidence="2 3">
    <name type="scientific">Phytophthora fragariae</name>
    <dbReference type="NCBI Taxonomy" id="53985"/>
    <lineage>
        <taxon>Eukaryota</taxon>
        <taxon>Sar</taxon>
        <taxon>Stramenopiles</taxon>
        <taxon>Oomycota</taxon>
        <taxon>Peronosporomycetes</taxon>
        <taxon>Peronosporales</taxon>
        <taxon>Peronosporaceae</taxon>
        <taxon>Phytophthora</taxon>
    </lineage>
</organism>
<feature type="signal peptide" evidence="1">
    <location>
        <begin position="1"/>
        <end position="19"/>
    </location>
</feature>
<evidence type="ECO:0008006" key="4">
    <source>
        <dbReference type="Google" id="ProtNLM"/>
    </source>
</evidence>
<evidence type="ECO:0000313" key="2">
    <source>
        <dbReference type="EMBL" id="KAE9343710.1"/>
    </source>
</evidence>
<evidence type="ECO:0000256" key="1">
    <source>
        <dbReference type="SAM" id="SignalP"/>
    </source>
</evidence>
<evidence type="ECO:0000313" key="3">
    <source>
        <dbReference type="Proteomes" id="UP000486351"/>
    </source>
</evidence>
<comment type="caution">
    <text evidence="2">The sequence shown here is derived from an EMBL/GenBank/DDBJ whole genome shotgun (WGS) entry which is preliminary data.</text>
</comment>
<reference evidence="2 3" key="1">
    <citation type="submission" date="2018-09" db="EMBL/GenBank/DDBJ databases">
        <title>Genomic investigation of the strawberry pathogen Phytophthora fragariae indicates pathogenicity is determined by transcriptional variation in three key races.</title>
        <authorList>
            <person name="Adams T.M."/>
            <person name="Armitage A.D."/>
            <person name="Sobczyk M.K."/>
            <person name="Bates H.J."/>
            <person name="Dunwell J.M."/>
            <person name="Nellist C.F."/>
            <person name="Harrison R.J."/>
        </authorList>
    </citation>
    <scope>NUCLEOTIDE SEQUENCE [LARGE SCALE GENOMIC DNA]</scope>
    <source>
        <strain evidence="2 3">NOV-77</strain>
    </source>
</reference>
<protein>
    <recommendedName>
        <fullName evidence="4">Secreted protein</fullName>
    </recommendedName>
</protein>